<dbReference type="EMBL" id="VSRR010000455">
    <property type="protein sequence ID" value="MPC15809.1"/>
    <property type="molecule type" value="Genomic_DNA"/>
</dbReference>
<sequence>MVTVVILRSFQVSCSGGPAVIFVLQVTTTMHTSPANLKTRPQHDCNLKEFTKQKQRQQQQQ</sequence>
<dbReference type="Proteomes" id="UP000324222">
    <property type="component" value="Unassembled WGS sequence"/>
</dbReference>
<evidence type="ECO:0000313" key="2">
    <source>
        <dbReference type="Proteomes" id="UP000324222"/>
    </source>
</evidence>
<keyword evidence="2" id="KW-1185">Reference proteome</keyword>
<reference evidence="1 2" key="1">
    <citation type="submission" date="2019-05" db="EMBL/GenBank/DDBJ databases">
        <title>Another draft genome of Portunus trituberculatus and its Hox gene families provides insights of decapod evolution.</title>
        <authorList>
            <person name="Jeong J.-H."/>
            <person name="Song I."/>
            <person name="Kim S."/>
            <person name="Choi T."/>
            <person name="Kim D."/>
            <person name="Ryu S."/>
            <person name="Kim W."/>
        </authorList>
    </citation>
    <scope>NUCLEOTIDE SEQUENCE [LARGE SCALE GENOMIC DNA]</scope>
    <source>
        <tissue evidence="1">Muscle</tissue>
    </source>
</reference>
<evidence type="ECO:0000313" key="1">
    <source>
        <dbReference type="EMBL" id="MPC15809.1"/>
    </source>
</evidence>
<name>A0A5B7D2F1_PORTR</name>
<proteinExistence type="predicted"/>
<dbReference type="AlphaFoldDB" id="A0A5B7D2F1"/>
<protein>
    <submittedName>
        <fullName evidence="1">Uncharacterized protein</fullName>
    </submittedName>
</protein>
<gene>
    <name evidence="1" type="ORF">E2C01_008612</name>
</gene>
<comment type="caution">
    <text evidence="1">The sequence shown here is derived from an EMBL/GenBank/DDBJ whole genome shotgun (WGS) entry which is preliminary data.</text>
</comment>
<organism evidence="1 2">
    <name type="scientific">Portunus trituberculatus</name>
    <name type="common">Swimming crab</name>
    <name type="synonym">Neptunus trituberculatus</name>
    <dbReference type="NCBI Taxonomy" id="210409"/>
    <lineage>
        <taxon>Eukaryota</taxon>
        <taxon>Metazoa</taxon>
        <taxon>Ecdysozoa</taxon>
        <taxon>Arthropoda</taxon>
        <taxon>Crustacea</taxon>
        <taxon>Multicrustacea</taxon>
        <taxon>Malacostraca</taxon>
        <taxon>Eumalacostraca</taxon>
        <taxon>Eucarida</taxon>
        <taxon>Decapoda</taxon>
        <taxon>Pleocyemata</taxon>
        <taxon>Brachyura</taxon>
        <taxon>Eubrachyura</taxon>
        <taxon>Portunoidea</taxon>
        <taxon>Portunidae</taxon>
        <taxon>Portuninae</taxon>
        <taxon>Portunus</taxon>
    </lineage>
</organism>
<accession>A0A5B7D2F1</accession>